<dbReference type="InterPro" id="IPR051850">
    <property type="entry name" value="Polysacch_Lyase_4"/>
</dbReference>
<keyword evidence="1" id="KW-0732">Signal</keyword>
<evidence type="ECO:0000313" key="5">
    <source>
        <dbReference type="Proteomes" id="UP001318860"/>
    </source>
</evidence>
<feature type="domain" description="Rhamnogalacturonan lyase" evidence="2">
    <location>
        <begin position="569"/>
        <end position="757"/>
    </location>
</feature>
<reference evidence="4 5" key="1">
    <citation type="journal article" date="2021" name="Comput. Struct. Biotechnol. J.">
        <title>De novo genome assembly of the potent medicinal plant Rehmannia glutinosa using nanopore technology.</title>
        <authorList>
            <person name="Ma L."/>
            <person name="Dong C."/>
            <person name="Song C."/>
            <person name="Wang X."/>
            <person name="Zheng X."/>
            <person name="Niu Y."/>
            <person name="Chen S."/>
            <person name="Feng W."/>
        </authorList>
    </citation>
    <scope>NUCLEOTIDE SEQUENCE [LARGE SCALE GENOMIC DNA]</scope>
    <source>
        <strain evidence="4">DH-2019</strain>
    </source>
</reference>
<name>A0ABR0UTU6_REHGL</name>
<feature type="domain" description="Rhamnogalacturonan lyase" evidence="3">
    <location>
        <begin position="483"/>
        <end position="555"/>
    </location>
</feature>
<dbReference type="InterPro" id="IPR014718">
    <property type="entry name" value="GH-type_carb-bd"/>
</dbReference>
<protein>
    <recommendedName>
        <fullName evidence="6">Rhamnogalacturonan endolyase</fullName>
    </recommendedName>
</protein>
<evidence type="ECO:0008006" key="6">
    <source>
        <dbReference type="Google" id="ProtNLM"/>
    </source>
</evidence>
<evidence type="ECO:0000313" key="4">
    <source>
        <dbReference type="EMBL" id="KAK6125863.1"/>
    </source>
</evidence>
<organism evidence="4 5">
    <name type="scientific">Rehmannia glutinosa</name>
    <name type="common">Chinese foxglove</name>
    <dbReference type="NCBI Taxonomy" id="99300"/>
    <lineage>
        <taxon>Eukaryota</taxon>
        <taxon>Viridiplantae</taxon>
        <taxon>Streptophyta</taxon>
        <taxon>Embryophyta</taxon>
        <taxon>Tracheophyta</taxon>
        <taxon>Spermatophyta</taxon>
        <taxon>Magnoliopsida</taxon>
        <taxon>eudicotyledons</taxon>
        <taxon>Gunneridae</taxon>
        <taxon>Pentapetalae</taxon>
        <taxon>asterids</taxon>
        <taxon>lamiids</taxon>
        <taxon>Lamiales</taxon>
        <taxon>Orobanchaceae</taxon>
        <taxon>Rehmannieae</taxon>
        <taxon>Rehmannia</taxon>
    </lineage>
</organism>
<dbReference type="EMBL" id="JABTTQ020002086">
    <property type="protein sequence ID" value="KAK6125863.1"/>
    <property type="molecule type" value="Genomic_DNA"/>
</dbReference>
<dbReference type="InterPro" id="IPR010325">
    <property type="entry name" value="Rhamnogal_lyase"/>
</dbReference>
<dbReference type="Pfam" id="PF14683">
    <property type="entry name" value="CBM-like"/>
    <property type="match status" value="1"/>
</dbReference>
<dbReference type="InterPro" id="IPR008979">
    <property type="entry name" value="Galactose-bd-like_sf"/>
</dbReference>
<dbReference type="Pfam" id="PF06045">
    <property type="entry name" value="Rhamnogal_lyase"/>
    <property type="match status" value="1"/>
</dbReference>
<dbReference type="Pfam" id="PF14686">
    <property type="entry name" value="fn3_3"/>
    <property type="match status" value="1"/>
</dbReference>
<keyword evidence="5" id="KW-1185">Reference proteome</keyword>
<dbReference type="Gene3D" id="2.70.98.10">
    <property type="match status" value="1"/>
</dbReference>
<dbReference type="PANTHER" id="PTHR32018">
    <property type="entry name" value="RHAMNOGALACTURONATE LYASE FAMILY PROTEIN"/>
    <property type="match status" value="1"/>
</dbReference>
<dbReference type="PANTHER" id="PTHR32018:SF18">
    <property type="entry name" value="RHAMNOGALACTURONAN ENDOLYASE"/>
    <property type="match status" value="1"/>
</dbReference>
<dbReference type="CDD" id="cd10320">
    <property type="entry name" value="RGL4_N"/>
    <property type="match status" value="1"/>
</dbReference>
<dbReference type="Gene3D" id="2.60.40.1120">
    <property type="entry name" value="Carboxypeptidase-like, regulatory domain"/>
    <property type="match status" value="1"/>
</dbReference>
<dbReference type="CDD" id="cd10317">
    <property type="entry name" value="RGL4_C"/>
    <property type="match status" value="1"/>
</dbReference>
<evidence type="ECO:0000259" key="3">
    <source>
        <dbReference type="Pfam" id="PF14686"/>
    </source>
</evidence>
<evidence type="ECO:0000256" key="1">
    <source>
        <dbReference type="ARBA" id="ARBA00022729"/>
    </source>
</evidence>
<evidence type="ECO:0000259" key="2">
    <source>
        <dbReference type="Pfam" id="PF14683"/>
    </source>
</evidence>
<dbReference type="SUPFAM" id="SSF49452">
    <property type="entry name" value="Starch-binding domain-like"/>
    <property type="match status" value="1"/>
</dbReference>
<proteinExistence type="predicted"/>
<comment type="caution">
    <text evidence="4">The sequence shown here is derived from an EMBL/GenBank/DDBJ whole genome shotgun (WGS) entry which is preliminary data.</text>
</comment>
<dbReference type="InterPro" id="IPR029413">
    <property type="entry name" value="RG-lyase_II"/>
</dbReference>
<dbReference type="Gene3D" id="2.60.120.260">
    <property type="entry name" value="Galactose-binding domain-like"/>
    <property type="match status" value="1"/>
</dbReference>
<gene>
    <name evidence="4" type="ORF">DH2020_040389</name>
</gene>
<sequence>MTRSGAGLVWLSLLPHEYPRGASPPPSVMGHSPARSRHVVDLGLYRPALTSSSSSSSSLDSPLECASSSIPSSEIEAWAKSLSGSSNIMYSPYFINRFQRSNMREKSANSVSWERSSTDEDCVAEFVTLEGELLSEMVAGEMRGSTVTSLFIPAGRAVMTVDEEGVEAPLITHSIKGSSPPVLKLHVLDHRILGYYVEQARERQKQFRHIEISFTKTWNVSQGENGYPLNIDKRFIMLRGVSGFYTYAIFEHKEGWPDLNIDEARIAFKLHQDMFHYMAISDDRQRIMPTDNDRKGGHRLDYKEAVLLTHPTNPILKGEVDDKYQYSCDNKDNRVHGWISNHPHIGFWVITPSDEFRAGGPVKQDLTSHAGPTSLALSELDQCSVRAIECHYYPISLSLRYLRDGEPWKKVFGPVFVYLNSDAGNNPTTLWEDAKKQMSIETKKWPYDFPLSKDFPSANQRGTIHGRLLINDRYINKDLLPAKLAYVGLAPPGDVGSWQDDAKGYQFWTRADENGYFTISGVRPDTYNLYAWVPGFIGDFRHDNDVIICSGSQIQIGDLVYDPPRNGPTLWEIGIPDRTASEFYIPNPASGLMNKLYINHTEKFRQYGLWDRYTDLYPTEDLTYTVGISDYRKDWFFAHVNRKIDKDKYIPTTWQISFDIKHVIKTESYTLRLALASASLAEVQVRINNPNTRRPHFTTRRIGRDNAIARHGIHGRYWLYSVDVPGSQLVNGTNTIYLKQSRGSSPFIGVMYDYIRLEGPCQV</sequence>
<accession>A0ABR0UTU6</accession>
<dbReference type="CDD" id="cd10316">
    <property type="entry name" value="RGL4_M"/>
    <property type="match status" value="1"/>
</dbReference>
<dbReference type="Proteomes" id="UP001318860">
    <property type="component" value="Unassembled WGS sequence"/>
</dbReference>
<dbReference type="InterPro" id="IPR029411">
    <property type="entry name" value="RG-lyase_III"/>
</dbReference>
<dbReference type="InterPro" id="IPR013784">
    <property type="entry name" value="Carb-bd-like_fold"/>
</dbReference>
<dbReference type="SUPFAM" id="SSF49785">
    <property type="entry name" value="Galactose-binding domain-like"/>
    <property type="match status" value="1"/>
</dbReference>